<dbReference type="InterPro" id="IPR001343">
    <property type="entry name" value="Hemolysn_Ca-bd"/>
</dbReference>
<dbReference type="Pfam" id="PF00353">
    <property type="entry name" value="HemolysinCabind"/>
    <property type="match status" value="6"/>
</dbReference>
<dbReference type="GO" id="GO:0005576">
    <property type="term" value="C:extracellular region"/>
    <property type="evidence" value="ECO:0007669"/>
    <property type="project" value="UniProtKB-SubCell"/>
</dbReference>
<dbReference type="GO" id="GO:0016020">
    <property type="term" value="C:membrane"/>
    <property type="evidence" value="ECO:0007669"/>
    <property type="project" value="UniProtKB-SubCell"/>
</dbReference>
<evidence type="ECO:0000256" key="4">
    <source>
        <dbReference type="ARBA" id="ARBA00022656"/>
    </source>
</evidence>
<dbReference type="PANTHER" id="PTHR38340">
    <property type="entry name" value="S-LAYER PROTEIN"/>
    <property type="match status" value="1"/>
</dbReference>
<keyword evidence="7" id="KW-0843">Virulence</keyword>
<accession>A0A128EYA8</accession>
<dbReference type="AlphaFoldDB" id="A0A128EYA8"/>
<gene>
    <name evidence="9" type="primary">hlyA_6</name>
    <name evidence="9" type="ORF">GCE9029_01525</name>
</gene>
<evidence type="ECO:0000256" key="6">
    <source>
        <dbReference type="ARBA" id="ARBA00022837"/>
    </source>
</evidence>
<keyword evidence="3" id="KW-0964">Secreted</keyword>
<name>A0A128EYA8_9GAMM</name>
<sequence>MADINGTSGADTLYGDIGSGSSDQKTGAVFVMGADFNMDSGNFHTWSFPPKLSFTGSTSTVTYNDDDGQLNGDDRCNEFSDDKSQTVSIDGQEYSANVDYSLKYCDSDGNVYTFAIVDVDSDGNGHHYCNIGENGKILIQIDGPEITSSTDLTLVPNSYQNVSSLNYDDITEPQTIDPADLDDTITAGNGDDTVYGLKGNDHISGENGNDKLFGGDGDDIIYGNTATPNFSEEPTVTVFQMGKDFSMDSGNFHTWSFPPKLAFDGTTTKVTFQDDDGVLNGDNYCNEFSDDKSQTVTIDGKTYPVNLDYSLKYCDSDGNVYTFAIIDVDLDGNGHHYHNLNENGNLLLQIDGPEITDATDLSLVPHSYQNVNSLDYDDIATAKTIKSNDNDYIDGGAGNDTIYGQWGDDEIHGGSGDDIIYGGQIATETIETDPTAKVFVMGDDFSMPSGGEFHTWCFPSKLAFDGGMTEVTFQDDDGVLHGDNYCNEYSDDKTQTVTIGNNTYAVNLDYTLKYTDGTNVYKFAIIDVDLDGNKHHYWNLEENGKILLQIEGPEITSATDLTLVPHSYENLREIDYTDFAETTKEVTVSDKDTIHGGEGDDFIRSGDDDDLVYGDEGNDNINGGEGNDVIYGGEGNDTILGGNGDDILYGGEGDDILRGGNGSDELYGGAGDDYLQAGYDDDYVLDGGTGKDLYVGSEGNDTMYFDQEDFSDLNFLQENGNIYIGDRGFDQLIVNGDANVDMTGESYGLSAGFKPIAQVEAVIGDEGDQTVTANAFAIKAQSDPFQSASLTDPGDWDGFVAYLGAGDDTFNLDGNGWKLDADAAPTAELSADMIAFMGLNNTQVAELDAYVFETNSGSTITVWTDAETVTLNGDELF</sequence>
<evidence type="ECO:0000256" key="3">
    <source>
        <dbReference type="ARBA" id="ARBA00022525"/>
    </source>
</evidence>
<evidence type="ECO:0000256" key="7">
    <source>
        <dbReference type="ARBA" id="ARBA00023026"/>
    </source>
</evidence>
<dbReference type="InterPro" id="IPR011049">
    <property type="entry name" value="Serralysin-like_metalloprot_C"/>
</dbReference>
<dbReference type="RefSeq" id="WP_062662272.1">
    <property type="nucleotide sequence ID" value="NZ_FIZX01000001.1"/>
</dbReference>
<dbReference type="PRINTS" id="PR01488">
    <property type="entry name" value="RTXTOXINA"/>
</dbReference>
<evidence type="ECO:0000256" key="2">
    <source>
        <dbReference type="ARBA" id="ARBA00004613"/>
    </source>
</evidence>
<dbReference type="InterPro" id="IPR003995">
    <property type="entry name" value="RTX_toxin_determinant-A"/>
</dbReference>
<keyword evidence="8" id="KW-0472">Membrane</keyword>
<evidence type="ECO:0000256" key="5">
    <source>
        <dbReference type="ARBA" id="ARBA00022737"/>
    </source>
</evidence>
<dbReference type="EMBL" id="FIZX01000001">
    <property type="protein sequence ID" value="CZF79562.1"/>
    <property type="molecule type" value="Genomic_DNA"/>
</dbReference>
<evidence type="ECO:0000313" key="9">
    <source>
        <dbReference type="EMBL" id="CZF79562.1"/>
    </source>
</evidence>
<keyword evidence="5" id="KW-0677">Repeat</keyword>
<dbReference type="STRING" id="1796497.GCE9029_01525"/>
<dbReference type="Proteomes" id="UP000071641">
    <property type="component" value="Unassembled WGS sequence"/>
</dbReference>
<comment type="subcellular location">
    <subcellularLocation>
        <location evidence="1">Membrane</location>
    </subcellularLocation>
    <subcellularLocation>
        <location evidence="2">Secreted</location>
    </subcellularLocation>
</comment>
<proteinExistence type="predicted"/>
<evidence type="ECO:0000313" key="10">
    <source>
        <dbReference type="Proteomes" id="UP000071641"/>
    </source>
</evidence>
<dbReference type="PRINTS" id="PR00313">
    <property type="entry name" value="CABNDNGRPT"/>
</dbReference>
<dbReference type="PROSITE" id="PS00330">
    <property type="entry name" value="HEMOLYSIN_CALCIUM"/>
    <property type="match status" value="6"/>
</dbReference>
<dbReference type="SUPFAM" id="SSF51120">
    <property type="entry name" value="beta-Roll"/>
    <property type="match status" value="3"/>
</dbReference>
<evidence type="ECO:0000256" key="1">
    <source>
        <dbReference type="ARBA" id="ARBA00004370"/>
    </source>
</evidence>
<reference evidence="10" key="1">
    <citation type="submission" date="2016-02" db="EMBL/GenBank/DDBJ databases">
        <authorList>
            <person name="Rodrigo-Torres Lidia"/>
            <person name="Arahal R.David."/>
        </authorList>
    </citation>
    <scope>NUCLEOTIDE SEQUENCE [LARGE SCALE GENOMIC DNA]</scope>
    <source>
        <strain evidence="10">CECT 9029</strain>
    </source>
</reference>
<dbReference type="GO" id="GO:0090729">
    <property type="term" value="F:toxin activity"/>
    <property type="evidence" value="ECO:0007669"/>
    <property type="project" value="UniProtKB-KW"/>
</dbReference>
<keyword evidence="6" id="KW-0106">Calcium</keyword>
<dbReference type="GO" id="GO:0005509">
    <property type="term" value="F:calcium ion binding"/>
    <property type="evidence" value="ECO:0007669"/>
    <property type="project" value="InterPro"/>
</dbReference>
<organism evidence="9 10">
    <name type="scientific">Grimontia celer</name>
    <dbReference type="NCBI Taxonomy" id="1796497"/>
    <lineage>
        <taxon>Bacteria</taxon>
        <taxon>Pseudomonadati</taxon>
        <taxon>Pseudomonadota</taxon>
        <taxon>Gammaproteobacteria</taxon>
        <taxon>Vibrionales</taxon>
        <taxon>Vibrionaceae</taxon>
        <taxon>Grimontia</taxon>
    </lineage>
</organism>
<dbReference type="Gene3D" id="2.150.10.10">
    <property type="entry name" value="Serralysin-like metalloprotease, C-terminal"/>
    <property type="match status" value="4"/>
</dbReference>
<dbReference type="PANTHER" id="PTHR38340:SF1">
    <property type="entry name" value="S-LAYER PROTEIN"/>
    <property type="match status" value="1"/>
</dbReference>
<dbReference type="InterPro" id="IPR018511">
    <property type="entry name" value="Hemolysin-typ_Ca-bd_CS"/>
</dbReference>
<dbReference type="OrthoDB" id="223957at2"/>
<protein>
    <submittedName>
        <fullName evidence="9">Hemolysin, plasmid</fullName>
    </submittedName>
</protein>
<dbReference type="InterPro" id="IPR050557">
    <property type="entry name" value="RTX_toxin/Mannuronan_C5-epim"/>
</dbReference>
<keyword evidence="4" id="KW-0800">Toxin</keyword>
<evidence type="ECO:0000256" key="8">
    <source>
        <dbReference type="ARBA" id="ARBA00023136"/>
    </source>
</evidence>
<keyword evidence="10" id="KW-1185">Reference proteome</keyword>